<evidence type="ECO:0000313" key="2">
    <source>
        <dbReference type="Proteomes" id="UP001501920"/>
    </source>
</evidence>
<keyword evidence="2" id="KW-1185">Reference proteome</keyword>
<gene>
    <name evidence="1" type="primary">IFNGR1</name>
</gene>
<evidence type="ECO:0000313" key="1">
    <source>
        <dbReference type="Ensembl" id="ENSPNAP00000080955.1"/>
    </source>
</evidence>
<sequence>VQGLHCDLVAAKSLVSSPLSFCSSGSSFELPSPSNVTITCDSYGVMVSWTSSGLSENASFNLQLKSNNPHQYNISELLQDTGYNHYLVEVKARDGEYESPPADSKKFSFSYLQNADIQCNLAFPPVDLIPGERRLFFRFSNPLQLYRRTPALRSLTAAESLCYDVFDNRFECTSKTCEGNVSFPVEQEEYCVKLSGRIRQTRLEETKYLCYCGSLGPSEYIHKSINNSFADICGISQLLKNLGGSQFKRNFTLSINSQSLHVLHLQFAR</sequence>
<dbReference type="InterPro" id="IPR003961">
    <property type="entry name" value="FN3_dom"/>
</dbReference>
<reference evidence="1" key="2">
    <citation type="submission" date="2025-08" db="UniProtKB">
        <authorList>
            <consortium name="Ensembl"/>
        </authorList>
    </citation>
    <scope>IDENTIFICATION</scope>
</reference>
<dbReference type="GeneTree" id="ENSGT00990000204616"/>
<dbReference type="SUPFAM" id="SSF49265">
    <property type="entry name" value="Fibronectin type III"/>
    <property type="match status" value="1"/>
</dbReference>
<reference evidence="1" key="3">
    <citation type="submission" date="2025-09" db="UniProtKB">
        <authorList>
            <consortium name="Ensembl"/>
        </authorList>
    </citation>
    <scope>IDENTIFICATION</scope>
</reference>
<dbReference type="Ensembl" id="ENSPNAT00000046677.1">
    <property type="protein sequence ID" value="ENSPNAP00000080955.1"/>
    <property type="gene ID" value="ENSPNAG00000018185.2"/>
</dbReference>
<reference evidence="1 2" key="1">
    <citation type="submission" date="2020-10" db="EMBL/GenBank/DDBJ databases">
        <title>Pygocentrus nattereri (red-bellied piranha) genome, fPygNat1, primary haplotype.</title>
        <authorList>
            <person name="Myers G."/>
            <person name="Meyer A."/>
            <person name="Karagic N."/>
            <person name="Pippel M."/>
            <person name="Winkler S."/>
            <person name="Tracey A."/>
            <person name="Wood J."/>
            <person name="Formenti G."/>
            <person name="Howe K."/>
            <person name="Fedrigo O."/>
            <person name="Jarvis E.D."/>
        </authorList>
    </citation>
    <scope>NUCLEOTIDE SEQUENCE [LARGE SCALE GENOMIC DNA]</scope>
</reference>
<protein>
    <recommendedName>
        <fullName evidence="3">Fibronectin type-III domain-containing protein</fullName>
    </recommendedName>
</protein>
<dbReference type="CDD" id="cd00063">
    <property type="entry name" value="FN3"/>
    <property type="match status" value="1"/>
</dbReference>
<dbReference type="AlphaFoldDB" id="A0AAR2LWM3"/>
<dbReference type="InterPro" id="IPR036116">
    <property type="entry name" value="FN3_sf"/>
</dbReference>
<organism evidence="1 2">
    <name type="scientific">Pygocentrus nattereri</name>
    <name type="common">Red-bellied piranha</name>
    <dbReference type="NCBI Taxonomy" id="42514"/>
    <lineage>
        <taxon>Eukaryota</taxon>
        <taxon>Metazoa</taxon>
        <taxon>Chordata</taxon>
        <taxon>Craniata</taxon>
        <taxon>Vertebrata</taxon>
        <taxon>Euteleostomi</taxon>
        <taxon>Actinopterygii</taxon>
        <taxon>Neopterygii</taxon>
        <taxon>Teleostei</taxon>
        <taxon>Ostariophysi</taxon>
        <taxon>Characiformes</taxon>
        <taxon>Characoidei</taxon>
        <taxon>Pygocentrus</taxon>
    </lineage>
</organism>
<evidence type="ECO:0008006" key="3">
    <source>
        <dbReference type="Google" id="ProtNLM"/>
    </source>
</evidence>
<dbReference type="Gene3D" id="2.60.40.10">
    <property type="entry name" value="Immunoglobulins"/>
    <property type="match status" value="1"/>
</dbReference>
<accession>A0AAR2LWM3</accession>
<dbReference type="InterPro" id="IPR013783">
    <property type="entry name" value="Ig-like_fold"/>
</dbReference>
<proteinExistence type="predicted"/>
<name>A0AAR2LWM3_PYGNA</name>
<dbReference type="Proteomes" id="UP001501920">
    <property type="component" value="Chromosome 12"/>
</dbReference>